<keyword evidence="3" id="KW-1185">Reference proteome</keyword>
<evidence type="ECO:0000313" key="2">
    <source>
        <dbReference type="EMBL" id="MQY15457.1"/>
    </source>
</evidence>
<evidence type="ECO:0000259" key="1">
    <source>
        <dbReference type="PROSITE" id="PS51186"/>
    </source>
</evidence>
<protein>
    <recommendedName>
        <fullName evidence="1">N-acetyltransferase domain-containing protein</fullName>
    </recommendedName>
</protein>
<feature type="domain" description="N-acetyltransferase" evidence="1">
    <location>
        <begin position="28"/>
        <end position="176"/>
    </location>
</feature>
<dbReference type="GO" id="GO:0016747">
    <property type="term" value="F:acyltransferase activity, transferring groups other than amino-acyl groups"/>
    <property type="evidence" value="ECO:0007669"/>
    <property type="project" value="InterPro"/>
</dbReference>
<dbReference type="SUPFAM" id="SSF55729">
    <property type="entry name" value="Acyl-CoA N-acyltransferases (Nat)"/>
    <property type="match status" value="1"/>
</dbReference>
<dbReference type="Proteomes" id="UP000466345">
    <property type="component" value="Unassembled WGS sequence"/>
</dbReference>
<dbReference type="PANTHER" id="PTHR43328">
    <property type="entry name" value="ACETYLTRANSFERASE-RELATED"/>
    <property type="match status" value="1"/>
</dbReference>
<name>A0A7K0CPP7_9ACTN</name>
<dbReference type="EMBL" id="WEGJ01000033">
    <property type="protein sequence ID" value="MQY15457.1"/>
    <property type="molecule type" value="Genomic_DNA"/>
</dbReference>
<dbReference type="InterPro" id="IPR016181">
    <property type="entry name" value="Acyl_CoA_acyltransferase"/>
</dbReference>
<dbReference type="AlphaFoldDB" id="A0A7K0CPP7"/>
<dbReference type="PROSITE" id="PS51186">
    <property type="entry name" value="GNAT"/>
    <property type="match status" value="1"/>
</dbReference>
<dbReference type="Gene3D" id="3.40.630.30">
    <property type="match status" value="1"/>
</dbReference>
<evidence type="ECO:0000313" key="3">
    <source>
        <dbReference type="Proteomes" id="UP000466345"/>
    </source>
</evidence>
<dbReference type="InterPro" id="IPR000182">
    <property type="entry name" value="GNAT_dom"/>
</dbReference>
<dbReference type="RefSeq" id="WP_228390509.1">
    <property type="nucleotide sequence ID" value="NZ_WEGJ01000033.1"/>
</dbReference>
<reference evidence="2 3" key="1">
    <citation type="submission" date="2019-10" db="EMBL/GenBank/DDBJ databases">
        <title>Streptomyces smaragdinus sp. nov. and Streptomyces fabii sp. nov., isolated from the gut of fungus growing-termite Macrotermes natalensis.</title>
        <authorList>
            <person name="Schwitalla J."/>
            <person name="Benndorf R."/>
            <person name="Martin K."/>
            <person name="De Beer W."/>
            <person name="Kaster A.-K."/>
            <person name="Vollmers J."/>
            <person name="Poulsen M."/>
            <person name="Beemelmanns C."/>
        </authorList>
    </citation>
    <scope>NUCLEOTIDE SEQUENCE [LARGE SCALE GENOMIC DNA]</scope>
    <source>
        <strain evidence="2 3">RB5</strain>
    </source>
</reference>
<accession>A0A7K0CPP7</accession>
<proteinExistence type="predicted"/>
<gene>
    <name evidence="2" type="ORF">SRB5_56390</name>
</gene>
<comment type="caution">
    <text evidence="2">The sequence shown here is derived from an EMBL/GenBank/DDBJ whole genome shotgun (WGS) entry which is preliminary data.</text>
</comment>
<organism evidence="2 3">
    <name type="scientific">Streptomyces smaragdinus</name>
    <dbReference type="NCBI Taxonomy" id="2585196"/>
    <lineage>
        <taxon>Bacteria</taxon>
        <taxon>Bacillati</taxon>
        <taxon>Actinomycetota</taxon>
        <taxon>Actinomycetes</taxon>
        <taxon>Kitasatosporales</taxon>
        <taxon>Streptomycetaceae</taxon>
        <taxon>Streptomyces</taxon>
    </lineage>
</organism>
<dbReference type="PANTHER" id="PTHR43328:SF1">
    <property type="entry name" value="N-ACETYLTRANSFERASE DOMAIN-CONTAINING PROTEIN"/>
    <property type="match status" value="1"/>
</dbReference>
<sequence>MSVAGGKLTDMGYESLRVQETVRVRETVRLRAVEEADLEVFFAHEHDPENVFRSKFQPRAHDRFMRHWRTAVLGDPTVLVRAALVDGVVAGSTVAWWDGDRRFVGYVFGREFWGRGIATQALTQFLRLERTRPLYADPYAGNTGSLRLLERMGFKRGESFLHGDNAHVMYTLGPRV</sequence>
<dbReference type="Pfam" id="PF13302">
    <property type="entry name" value="Acetyltransf_3"/>
    <property type="match status" value="1"/>
</dbReference>